<sequence length="467" mass="53661">MTEIILQIENQTISACIADKKLPNQYNNILCILKDIAFFDSNAIQVSQTNQKIHIDVNMPLRIIADKEANFPIIFGILGGALKTTFKQKVVLQCRHFMQDVSFQECIFEDSLSIMGCNFHKDALFDNAKINGFFVGSKSVFHKQASFWNVDFKEIPNFLGVGFTESNLVNFVNAKVDNSFEKLSQLAKNETKGKDNDTSNQIRNDIRDSYRTIKNTLIQQNNLLDASQWHKLELYAKEIELDSKEHKETNNNNEKLRDCIDKWILRFYRHTSDHHTDLLKIWHNLLILIGTFGFLSGALIIGFNTLIETHIFSPHSLYAFYCLHIKHILLTSPLCAIIVFNLWLVLIFARIFLAVMLYDVKTKKLKSFVILLIFVLPMNCFHSLLFLIFAICLSFLHRTIAITFSYIITLMILVSSPKYIIPAIGIFIDKRAMFDPLSVVGAIYTILFGIMLYSLIKTARKNSIVPH</sequence>
<feature type="transmembrane region" description="Helical" evidence="1">
    <location>
        <begin position="402"/>
        <end position="421"/>
    </location>
</feature>
<keyword evidence="1" id="KW-1133">Transmembrane helix</keyword>
<evidence type="ECO:0000313" key="2">
    <source>
        <dbReference type="EMBL" id="XAM17511.1"/>
    </source>
</evidence>
<gene>
    <name evidence="2" type="ORF">V3I05_07435</name>
</gene>
<feature type="transmembrane region" description="Helical" evidence="1">
    <location>
        <begin position="327"/>
        <end position="356"/>
    </location>
</feature>
<dbReference type="EMBL" id="CP145316">
    <property type="protein sequence ID" value="XAM17511.1"/>
    <property type="molecule type" value="Genomic_DNA"/>
</dbReference>
<evidence type="ECO:0000256" key="1">
    <source>
        <dbReference type="SAM" id="Phobius"/>
    </source>
</evidence>
<organism evidence="2 3">
    <name type="scientific">Helicobacter mastomyrinus</name>
    <dbReference type="NCBI Taxonomy" id="287948"/>
    <lineage>
        <taxon>Bacteria</taxon>
        <taxon>Pseudomonadati</taxon>
        <taxon>Campylobacterota</taxon>
        <taxon>Epsilonproteobacteria</taxon>
        <taxon>Campylobacterales</taxon>
        <taxon>Helicobacteraceae</taxon>
        <taxon>Helicobacter</taxon>
    </lineage>
</organism>
<dbReference type="RefSeq" id="WP_343353171.1">
    <property type="nucleotide sequence ID" value="NZ_CP145316.1"/>
</dbReference>
<keyword evidence="1" id="KW-0472">Membrane</keyword>
<name>A0ABZ3F610_9HELI</name>
<feature type="transmembrane region" description="Helical" evidence="1">
    <location>
        <begin position="285"/>
        <end position="307"/>
    </location>
</feature>
<protein>
    <submittedName>
        <fullName evidence="2">Pentapeptide repeat-containing protein</fullName>
    </submittedName>
</protein>
<feature type="transmembrane region" description="Helical" evidence="1">
    <location>
        <begin position="433"/>
        <end position="456"/>
    </location>
</feature>
<reference evidence="2 3" key="1">
    <citation type="submission" date="2024-02" db="EMBL/GenBank/DDBJ databases">
        <title>Genome and pathogenicity analysis of Helicobacter mastomyrinus isolated from mice.</title>
        <authorList>
            <person name="Zhu L."/>
        </authorList>
    </citation>
    <scope>NUCLEOTIDE SEQUENCE [LARGE SCALE GENOMIC DNA]</scope>
    <source>
        <strain evidence="2 3">Hm-17</strain>
    </source>
</reference>
<dbReference type="Proteomes" id="UP001434737">
    <property type="component" value="Chromosome"/>
</dbReference>
<feature type="transmembrane region" description="Helical" evidence="1">
    <location>
        <begin position="368"/>
        <end position="396"/>
    </location>
</feature>
<proteinExistence type="predicted"/>
<accession>A0ABZ3F610</accession>
<keyword evidence="3" id="KW-1185">Reference proteome</keyword>
<keyword evidence="1" id="KW-0812">Transmembrane</keyword>
<evidence type="ECO:0000313" key="3">
    <source>
        <dbReference type="Proteomes" id="UP001434737"/>
    </source>
</evidence>